<sequence length="392" mass="46130">MVYQWTQSEKDRIVENILEIAAQTHKKPNPTGRNINISITYENQGKISHKIEFNLSNKYLDKYENFKKKIMLKGKWFDKFTESSISSRLDNLLIDAVQYQDSNRLLLLLNKIIDYFDNYHEKVTVYLPIDGMIFEEDYLEIGDIVLKQERVKEEENFRKQLFAEYTTIAEEKRAIERAEEETRRIIDILRYANAPSKTVIGIRGDINPIHYTVPIISRGELIYMKINQGVSENTTHFIESMKDKGLFELAKLLKKDYSELSEFERTIFRGIHWISLSQIQREPENELLNLITCLETFLTAEYGNPITNTIAEGVAIILESELEKRKIIKQSIKEFYKNRSKISHGGNKAILTSDLDKLRKLVIEFTQKMIDLRREFQDRKSLLQWIEDQKLG</sequence>
<evidence type="ECO:0000313" key="1">
    <source>
        <dbReference type="EMBL" id="EAZ91699.1"/>
    </source>
</evidence>
<reference evidence="1 2" key="1">
    <citation type="submission" date="2007-03" db="EMBL/GenBank/DDBJ databases">
        <authorList>
            <person name="Stal L."/>
            <person name="Ferriera S."/>
            <person name="Johnson J."/>
            <person name="Kravitz S."/>
            <person name="Beeson K."/>
            <person name="Sutton G."/>
            <person name="Rogers Y.-H."/>
            <person name="Friedman R."/>
            <person name="Frazier M."/>
            <person name="Venter J.C."/>
        </authorList>
    </citation>
    <scope>NUCLEOTIDE SEQUENCE [LARGE SCALE GENOMIC DNA]</scope>
    <source>
        <strain evidence="1 2">CCY0110</strain>
    </source>
</reference>
<proteinExistence type="predicted"/>
<dbReference type="AlphaFoldDB" id="A3IPD4"/>
<name>A3IPD4_9CHRO</name>
<protein>
    <submittedName>
        <fullName evidence="1">Uncharacterized protein</fullName>
    </submittedName>
</protein>
<dbReference type="EMBL" id="AAXW01000012">
    <property type="protein sequence ID" value="EAZ91699.1"/>
    <property type="molecule type" value="Genomic_DNA"/>
</dbReference>
<dbReference type="OrthoDB" id="1432623at2"/>
<dbReference type="RefSeq" id="WP_008275252.1">
    <property type="nucleotide sequence ID" value="NZ_AAXW01000012.1"/>
</dbReference>
<accession>A3IPD4</accession>
<keyword evidence="2" id="KW-1185">Reference proteome</keyword>
<gene>
    <name evidence="1" type="ORF">CY0110_26248</name>
</gene>
<dbReference type="Proteomes" id="UP000003781">
    <property type="component" value="Unassembled WGS sequence"/>
</dbReference>
<organism evidence="1 2">
    <name type="scientific">Crocosphaera chwakensis CCY0110</name>
    <dbReference type="NCBI Taxonomy" id="391612"/>
    <lineage>
        <taxon>Bacteria</taxon>
        <taxon>Bacillati</taxon>
        <taxon>Cyanobacteriota</taxon>
        <taxon>Cyanophyceae</taxon>
        <taxon>Oscillatoriophycideae</taxon>
        <taxon>Chroococcales</taxon>
        <taxon>Aphanothecaceae</taxon>
        <taxon>Crocosphaera</taxon>
        <taxon>Crocosphaera chwakensis</taxon>
    </lineage>
</organism>
<evidence type="ECO:0000313" key="2">
    <source>
        <dbReference type="Proteomes" id="UP000003781"/>
    </source>
</evidence>
<comment type="caution">
    <text evidence="1">The sequence shown here is derived from an EMBL/GenBank/DDBJ whole genome shotgun (WGS) entry which is preliminary data.</text>
</comment>